<dbReference type="PIRSF" id="PIRSF000126">
    <property type="entry name" value="11-beta-HSD1"/>
    <property type="match status" value="1"/>
</dbReference>
<dbReference type="GO" id="GO:0016491">
    <property type="term" value="F:oxidoreductase activity"/>
    <property type="evidence" value="ECO:0007669"/>
    <property type="project" value="UniProtKB-KW"/>
</dbReference>
<dbReference type="InterPro" id="IPR002347">
    <property type="entry name" value="SDR_fam"/>
</dbReference>
<comment type="similarity">
    <text evidence="1 3">Belongs to the short-chain dehydrogenases/reductases (SDR) family.</text>
</comment>
<dbReference type="PRINTS" id="PR00080">
    <property type="entry name" value="SDRFAMILY"/>
</dbReference>
<name>A0A1I0TL84_9SPHI</name>
<protein>
    <recommendedName>
        <fullName evidence="6">Short-chain dehydrogenase</fullName>
    </recommendedName>
</protein>
<evidence type="ECO:0000256" key="2">
    <source>
        <dbReference type="ARBA" id="ARBA00023002"/>
    </source>
</evidence>
<dbReference type="PANTHER" id="PTHR44196:SF2">
    <property type="entry name" value="SHORT-CHAIN DEHYDROGENASE-RELATED"/>
    <property type="match status" value="1"/>
</dbReference>
<dbReference type="PANTHER" id="PTHR44196">
    <property type="entry name" value="DEHYDROGENASE/REDUCTASE SDR FAMILY MEMBER 7B"/>
    <property type="match status" value="1"/>
</dbReference>
<keyword evidence="5" id="KW-1185">Reference proteome</keyword>
<dbReference type="Pfam" id="PF00106">
    <property type="entry name" value="adh_short"/>
    <property type="match status" value="1"/>
</dbReference>
<evidence type="ECO:0000256" key="1">
    <source>
        <dbReference type="ARBA" id="ARBA00006484"/>
    </source>
</evidence>
<evidence type="ECO:0000256" key="3">
    <source>
        <dbReference type="RuleBase" id="RU000363"/>
    </source>
</evidence>
<gene>
    <name evidence="4" type="ORF">SAMN04488511_11168</name>
</gene>
<evidence type="ECO:0000313" key="4">
    <source>
        <dbReference type="EMBL" id="SFA52560.1"/>
    </source>
</evidence>
<organism evidence="4 5">
    <name type="scientific">Pedobacter suwonensis</name>
    <dbReference type="NCBI Taxonomy" id="332999"/>
    <lineage>
        <taxon>Bacteria</taxon>
        <taxon>Pseudomonadati</taxon>
        <taxon>Bacteroidota</taxon>
        <taxon>Sphingobacteriia</taxon>
        <taxon>Sphingobacteriales</taxon>
        <taxon>Sphingobacteriaceae</taxon>
        <taxon>Pedobacter</taxon>
    </lineage>
</organism>
<dbReference type="AlphaFoldDB" id="A0A1I0TL84"/>
<dbReference type="PRINTS" id="PR00081">
    <property type="entry name" value="GDHRDH"/>
</dbReference>
<dbReference type="Gene3D" id="3.40.50.720">
    <property type="entry name" value="NAD(P)-binding Rossmann-like Domain"/>
    <property type="match status" value="1"/>
</dbReference>
<evidence type="ECO:0008006" key="6">
    <source>
        <dbReference type="Google" id="ProtNLM"/>
    </source>
</evidence>
<dbReference type="STRING" id="332999.SAMN04488511_11168"/>
<dbReference type="CDD" id="cd05233">
    <property type="entry name" value="SDR_c"/>
    <property type="match status" value="1"/>
</dbReference>
<reference evidence="5" key="1">
    <citation type="submission" date="2016-10" db="EMBL/GenBank/DDBJ databases">
        <authorList>
            <person name="Varghese N."/>
            <person name="Submissions S."/>
        </authorList>
    </citation>
    <scope>NUCLEOTIDE SEQUENCE [LARGE SCALE GENOMIC DNA]</scope>
    <source>
        <strain evidence="5">DSM 18130</strain>
    </source>
</reference>
<proteinExistence type="inferred from homology"/>
<evidence type="ECO:0000313" key="5">
    <source>
        <dbReference type="Proteomes" id="UP000198836"/>
    </source>
</evidence>
<dbReference type="InterPro" id="IPR036291">
    <property type="entry name" value="NAD(P)-bd_dom_sf"/>
</dbReference>
<dbReference type="Proteomes" id="UP000198836">
    <property type="component" value="Unassembled WGS sequence"/>
</dbReference>
<dbReference type="GO" id="GO:0016020">
    <property type="term" value="C:membrane"/>
    <property type="evidence" value="ECO:0007669"/>
    <property type="project" value="TreeGrafter"/>
</dbReference>
<keyword evidence="2" id="KW-0560">Oxidoreductase</keyword>
<dbReference type="SUPFAM" id="SSF51735">
    <property type="entry name" value="NAD(P)-binding Rossmann-fold domains"/>
    <property type="match status" value="1"/>
</dbReference>
<sequence length="264" mass="28620">MENTKHFALITGASSGIGYELAKLFAKDRFNLVIVGRDEASLQKTALVLEEQGVQVITVIADLFEPNAAFNLYEQIKARNIQIDVLVNDAGQGVYGKFIDTDLNQELDIIQLNVASLVTLTKLFVREMVARGSGKILNVASIAGKVPGPYQAVYHGTKAFVHSFNEAVRAEIKDIPVTITSLLPGPTDTDFFRKANMLDSKAVQEGELADPADVAKDGYEAMVAGKDMVISGFKNKLQVAMGNITPDSMLAEQTGKQQEPVDKS</sequence>
<accession>A0A1I0TL84</accession>
<dbReference type="EMBL" id="FOJM01000011">
    <property type="protein sequence ID" value="SFA52560.1"/>
    <property type="molecule type" value="Genomic_DNA"/>
</dbReference>
<dbReference type="OrthoDB" id="9808814at2"/>
<dbReference type="RefSeq" id="WP_090984802.1">
    <property type="nucleotide sequence ID" value="NZ_FOJM01000011.1"/>
</dbReference>